<dbReference type="GO" id="GO:0000775">
    <property type="term" value="C:chromosome, centromeric region"/>
    <property type="evidence" value="ECO:0007669"/>
    <property type="project" value="InterPro"/>
</dbReference>
<dbReference type="GO" id="GO:0034080">
    <property type="term" value="P:CENP-A containing chromatin assembly"/>
    <property type="evidence" value="ECO:0007669"/>
    <property type="project" value="InterPro"/>
</dbReference>
<proteinExistence type="predicted"/>
<reference evidence="2" key="1">
    <citation type="submission" date="2020-03" db="EMBL/GenBank/DDBJ databases">
        <title>Okinawa Rail whole genome shotgun sequence.</title>
        <authorList>
            <person name="Nakajima N."/>
            <person name="Onuma M."/>
            <person name="Endoh D."/>
        </authorList>
    </citation>
    <scope>NUCLEOTIDE SEQUENCE</scope>
</reference>
<keyword evidence="1" id="KW-0175">Coiled coil</keyword>
<dbReference type="PANTHER" id="PTHR28577">
    <property type="entry name" value="CENTROMERE PROTEIN P"/>
    <property type="match status" value="1"/>
</dbReference>
<feature type="coiled-coil region" evidence="1">
    <location>
        <begin position="6"/>
        <end position="33"/>
    </location>
</feature>
<dbReference type="InterPro" id="IPR027801">
    <property type="entry name" value="CENP-P"/>
</dbReference>
<organism evidence="2">
    <name type="scientific">Hypotaenidia okinawae</name>
    <dbReference type="NCBI Taxonomy" id="2861861"/>
    <lineage>
        <taxon>Eukaryota</taxon>
        <taxon>Metazoa</taxon>
        <taxon>Chordata</taxon>
        <taxon>Craniata</taxon>
        <taxon>Vertebrata</taxon>
        <taxon>Euteleostomi</taxon>
        <taxon>Archelosauria</taxon>
        <taxon>Archosauria</taxon>
        <taxon>Dinosauria</taxon>
        <taxon>Saurischia</taxon>
        <taxon>Theropoda</taxon>
        <taxon>Coelurosauria</taxon>
        <taxon>Aves</taxon>
        <taxon>Neognathae</taxon>
        <taxon>Neoaves</taxon>
        <taxon>Gruiformes</taxon>
        <taxon>Rallidae</taxon>
        <taxon>Hypotaenidia</taxon>
    </lineage>
</organism>
<accession>A0A6G1RSM4</accession>
<evidence type="ECO:0000256" key="1">
    <source>
        <dbReference type="SAM" id="Coils"/>
    </source>
</evidence>
<reference evidence="2" key="2">
    <citation type="submission" date="2020-03" db="EMBL/GenBank/DDBJ databases">
        <authorList>
            <consortium name="Environmental Genome Science Research Promotion Project"/>
            <person name="Nakajima N."/>
            <person name="Onuma M."/>
            <person name="Endoh D."/>
        </authorList>
    </citation>
    <scope>NUCLEOTIDE SEQUENCE</scope>
</reference>
<evidence type="ECO:0000313" key="2">
    <source>
        <dbReference type="EMBL" id="LAC41627.1"/>
    </source>
</evidence>
<dbReference type="EMBL" id="ICPP01008983">
    <property type="protein sequence ID" value="LAC41627.1"/>
    <property type="molecule type" value="Transcribed_RNA"/>
</dbReference>
<dbReference type="PANTHER" id="PTHR28577:SF1">
    <property type="entry name" value="CENTROMERE PROTEIN P"/>
    <property type="match status" value="1"/>
</dbReference>
<sequence>MDTNIFQAYEEEIQALEEEIDLLSEKYEESQQEFTVFSDEILKSLKSFQREFQGESKGHESSPNLKAQLESLETDLSFLMKFTGIQFTSHVKKTVEKKQRECVCCYY</sequence>
<protein>
    <submittedName>
        <fullName evidence="2">Centromere protein P</fullName>
    </submittedName>
</protein>
<dbReference type="GO" id="GO:0005634">
    <property type="term" value="C:nucleus"/>
    <property type="evidence" value="ECO:0007669"/>
    <property type="project" value="TreeGrafter"/>
</dbReference>
<name>A0A6G1RSM4_9GRUI</name>
<dbReference type="AlphaFoldDB" id="A0A6G1RSM4"/>